<feature type="domain" description="Methyltransferase small" evidence="3">
    <location>
        <begin position="94"/>
        <end position="219"/>
    </location>
</feature>
<dbReference type="EMBL" id="SJPV01000005">
    <property type="protein sequence ID" value="TWU37091.1"/>
    <property type="molecule type" value="Genomic_DNA"/>
</dbReference>
<name>A0A5C6DN58_9BACT</name>
<keyword evidence="1 4" id="KW-0489">Methyltransferase</keyword>
<evidence type="ECO:0000313" key="4">
    <source>
        <dbReference type="EMBL" id="TWU37091.1"/>
    </source>
</evidence>
<dbReference type="Proteomes" id="UP000319143">
    <property type="component" value="Unassembled WGS sequence"/>
</dbReference>
<dbReference type="PANTHER" id="PTHR18895">
    <property type="entry name" value="HEMK METHYLTRANSFERASE"/>
    <property type="match status" value="1"/>
</dbReference>
<evidence type="ECO:0000313" key="5">
    <source>
        <dbReference type="Proteomes" id="UP000319143"/>
    </source>
</evidence>
<dbReference type="SUPFAM" id="SSF53335">
    <property type="entry name" value="S-adenosyl-L-methionine-dependent methyltransferases"/>
    <property type="match status" value="1"/>
</dbReference>
<dbReference type="InterPro" id="IPR007848">
    <property type="entry name" value="Small_mtfrase_dom"/>
</dbReference>
<reference evidence="4 5" key="1">
    <citation type="submission" date="2019-02" db="EMBL/GenBank/DDBJ databases">
        <title>Deep-cultivation of Planctomycetes and their phenomic and genomic characterization uncovers novel biology.</title>
        <authorList>
            <person name="Wiegand S."/>
            <person name="Jogler M."/>
            <person name="Boedeker C."/>
            <person name="Pinto D."/>
            <person name="Vollmers J."/>
            <person name="Rivas-Marin E."/>
            <person name="Kohn T."/>
            <person name="Peeters S.H."/>
            <person name="Heuer A."/>
            <person name="Rast P."/>
            <person name="Oberbeckmann S."/>
            <person name="Bunk B."/>
            <person name="Jeske O."/>
            <person name="Meyerdierks A."/>
            <person name="Storesund J.E."/>
            <person name="Kallscheuer N."/>
            <person name="Luecker S."/>
            <person name="Lage O.M."/>
            <person name="Pohl T."/>
            <person name="Merkel B.J."/>
            <person name="Hornburger P."/>
            <person name="Mueller R.-W."/>
            <person name="Bruemmer F."/>
            <person name="Labrenz M."/>
            <person name="Spormann A.M."/>
            <person name="Op Den Camp H."/>
            <person name="Overmann J."/>
            <person name="Amann R."/>
            <person name="Jetten M.S.M."/>
            <person name="Mascher T."/>
            <person name="Medema M.H."/>
            <person name="Devos D.P."/>
            <person name="Kaster A.-K."/>
            <person name="Ovreas L."/>
            <person name="Rohde M."/>
            <person name="Galperin M.Y."/>
            <person name="Jogler C."/>
        </authorList>
    </citation>
    <scope>NUCLEOTIDE SEQUENCE [LARGE SCALE GENOMIC DNA]</scope>
    <source>
        <strain evidence="4 5">Poly41</strain>
    </source>
</reference>
<protein>
    <submittedName>
        <fullName evidence="4">N5-glutamine S-adenosyl-L-methionine-dependent methyltransferase</fullName>
    </submittedName>
</protein>
<comment type="caution">
    <text evidence="4">The sequence shown here is derived from an EMBL/GenBank/DDBJ whole genome shotgun (WGS) entry which is preliminary data.</text>
</comment>
<dbReference type="OrthoDB" id="267914at2"/>
<evidence type="ECO:0000259" key="3">
    <source>
        <dbReference type="Pfam" id="PF05175"/>
    </source>
</evidence>
<dbReference type="GO" id="GO:0008168">
    <property type="term" value="F:methyltransferase activity"/>
    <property type="evidence" value="ECO:0007669"/>
    <property type="project" value="UniProtKB-KW"/>
</dbReference>
<evidence type="ECO:0000256" key="1">
    <source>
        <dbReference type="ARBA" id="ARBA00022603"/>
    </source>
</evidence>
<keyword evidence="5" id="KW-1185">Reference proteome</keyword>
<gene>
    <name evidence="4" type="ORF">Poly41_32180</name>
</gene>
<dbReference type="PANTHER" id="PTHR18895:SF74">
    <property type="entry name" value="MTRF1L RELEASE FACTOR GLUTAMINE METHYLTRANSFERASE"/>
    <property type="match status" value="1"/>
</dbReference>
<dbReference type="GO" id="GO:0032259">
    <property type="term" value="P:methylation"/>
    <property type="evidence" value="ECO:0007669"/>
    <property type="project" value="UniProtKB-KW"/>
</dbReference>
<evidence type="ECO:0000256" key="2">
    <source>
        <dbReference type="ARBA" id="ARBA00022691"/>
    </source>
</evidence>
<dbReference type="CDD" id="cd02440">
    <property type="entry name" value="AdoMet_MTases"/>
    <property type="match status" value="1"/>
</dbReference>
<dbReference type="Pfam" id="PF05175">
    <property type="entry name" value="MTS"/>
    <property type="match status" value="1"/>
</dbReference>
<organism evidence="4 5">
    <name type="scientific">Novipirellula artificiosorum</name>
    <dbReference type="NCBI Taxonomy" id="2528016"/>
    <lineage>
        <taxon>Bacteria</taxon>
        <taxon>Pseudomonadati</taxon>
        <taxon>Planctomycetota</taxon>
        <taxon>Planctomycetia</taxon>
        <taxon>Pirellulales</taxon>
        <taxon>Pirellulaceae</taxon>
        <taxon>Novipirellula</taxon>
    </lineage>
</organism>
<dbReference type="GO" id="GO:0003676">
    <property type="term" value="F:nucleic acid binding"/>
    <property type="evidence" value="ECO:0007669"/>
    <property type="project" value="InterPro"/>
</dbReference>
<dbReference type="PROSITE" id="PS00092">
    <property type="entry name" value="N6_MTASE"/>
    <property type="match status" value="1"/>
</dbReference>
<dbReference type="PROSITE" id="PS51257">
    <property type="entry name" value="PROKAR_LIPOPROTEIN"/>
    <property type="match status" value="1"/>
</dbReference>
<keyword evidence="4" id="KW-0808">Transferase</keyword>
<sequence>MSRSPLLSRGCFPLIVLVGLTAGCLSKLKDPGEGRGDEQSVPPQYNVIQTWPIADLVESAGLPDGMFVQFDSVFWEPDDTISLRKKIGKESLVVDRDVLEIGTGTGLLSICCLQNGARSVVATDINPIAVANARYNAAMLVPDRAEDFDVRAVDPQHPGAFSALDPEERFDLILSNPPWEDGTVEKPADYAFYDPAFELQESILDQLKGRLKPGGRCLLAYGNKTAIRRLIDGCEDRNMICTPLDSRNFDILSENFLPGMLLEIQWNPAPSHQPLAE</sequence>
<dbReference type="InterPro" id="IPR050320">
    <property type="entry name" value="N5-glutamine_MTase"/>
</dbReference>
<dbReference type="Gene3D" id="3.40.50.150">
    <property type="entry name" value="Vaccinia Virus protein VP39"/>
    <property type="match status" value="1"/>
</dbReference>
<accession>A0A5C6DN58</accession>
<dbReference type="InterPro" id="IPR029063">
    <property type="entry name" value="SAM-dependent_MTases_sf"/>
</dbReference>
<dbReference type="AlphaFoldDB" id="A0A5C6DN58"/>
<keyword evidence="2" id="KW-0949">S-adenosyl-L-methionine</keyword>
<dbReference type="InterPro" id="IPR002052">
    <property type="entry name" value="DNA_methylase_N6_adenine_CS"/>
</dbReference>
<proteinExistence type="predicted"/>
<dbReference type="RefSeq" id="WP_146527323.1">
    <property type="nucleotide sequence ID" value="NZ_SJPV01000005.1"/>
</dbReference>